<dbReference type="Ensembl" id="ENSECRT00000013436.1">
    <property type="protein sequence ID" value="ENSECRP00000013206.1"/>
    <property type="gene ID" value="ENSECRG00000008802.1"/>
</dbReference>
<reference evidence="2" key="2">
    <citation type="submission" date="2025-08" db="UniProtKB">
        <authorList>
            <consortium name="Ensembl"/>
        </authorList>
    </citation>
    <scope>IDENTIFICATION</scope>
</reference>
<dbReference type="PANTHER" id="PTHR28584:SF1">
    <property type="entry name" value="PROTEIN FAM228B"/>
    <property type="match status" value="1"/>
</dbReference>
<comment type="similarity">
    <text evidence="1">Belongs to the FAM228 family.</text>
</comment>
<reference evidence="2" key="1">
    <citation type="submission" date="2021-06" db="EMBL/GenBank/DDBJ databases">
        <authorList>
            <consortium name="Wellcome Sanger Institute Data Sharing"/>
        </authorList>
    </citation>
    <scope>NUCLEOTIDE SEQUENCE [LARGE SCALE GENOMIC DNA]</scope>
</reference>
<dbReference type="InterPro" id="IPR040046">
    <property type="entry name" value="FAM228"/>
</dbReference>
<dbReference type="GeneTree" id="ENSGT00940000171406"/>
<name>A0A8C4X8V0_ERPCA</name>
<protein>
    <submittedName>
        <fullName evidence="2">Uncharacterized protein</fullName>
    </submittedName>
</protein>
<evidence type="ECO:0000256" key="1">
    <source>
        <dbReference type="ARBA" id="ARBA00007753"/>
    </source>
</evidence>
<accession>A0A8C4X8V0</accession>
<dbReference type="AlphaFoldDB" id="A0A8C4X8V0"/>
<dbReference type="PANTHER" id="PTHR28584">
    <property type="entry name" value="FAMILY WITH SEQUENCE SIMILARITY 228 MEMBER A"/>
    <property type="match status" value="1"/>
</dbReference>
<dbReference type="Proteomes" id="UP000694620">
    <property type="component" value="Chromosome 3"/>
</dbReference>
<evidence type="ECO:0000313" key="2">
    <source>
        <dbReference type="Ensembl" id="ENSECRP00000013206.1"/>
    </source>
</evidence>
<evidence type="ECO:0000313" key="3">
    <source>
        <dbReference type="Proteomes" id="UP000694620"/>
    </source>
</evidence>
<sequence length="196" mass="23207">TFYYETREANMLVQSILNTEQVFIKLDGYLNYIEGRELRKKELLHKAWTVGVSEPVQDKLQKHVKIHCPSKAEENKKLFLQYLDYCNKKGHVFLEDYDPYEYNPFLLHLNHPKYFKVLLNDPLFKQSHGRMEEDAAILHCITVLSILQKQMLNCAPHTHTQPISHVFTETKVRKNVYIASPFCKRFWKMVMGKLSC</sequence>
<proteinExistence type="inferred from homology"/>
<keyword evidence="3" id="KW-1185">Reference proteome</keyword>
<reference evidence="2" key="3">
    <citation type="submission" date="2025-09" db="UniProtKB">
        <authorList>
            <consortium name="Ensembl"/>
        </authorList>
    </citation>
    <scope>IDENTIFICATION</scope>
</reference>
<organism evidence="2 3">
    <name type="scientific">Erpetoichthys calabaricus</name>
    <name type="common">Rope fish</name>
    <name type="synonym">Calamoichthys calabaricus</name>
    <dbReference type="NCBI Taxonomy" id="27687"/>
    <lineage>
        <taxon>Eukaryota</taxon>
        <taxon>Metazoa</taxon>
        <taxon>Chordata</taxon>
        <taxon>Craniata</taxon>
        <taxon>Vertebrata</taxon>
        <taxon>Euteleostomi</taxon>
        <taxon>Actinopterygii</taxon>
        <taxon>Polypteriformes</taxon>
        <taxon>Polypteridae</taxon>
        <taxon>Erpetoichthys</taxon>
    </lineage>
</organism>